<dbReference type="InterPro" id="IPR021139">
    <property type="entry name" value="NYN"/>
</dbReference>
<dbReference type="AlphaFoldDB" id="A0A9P3PH27"/>
<accession>A0A9P3PH27</accession>
<dbReference type="CDD" id="cd10910">
    <property type="entry name" value="PIN_limkain_b1_N_like"/>
    <property type="match status" value="1"/>
</dbReference>
<dbReference type="Gene3D" id="3.40.50.1010">
    <property type="entry name" value="5'-nuclease"/>
    <property type="match status" value="1"/>
</dbReference>
<dbReference type="Proteomes" id="UP001063166">
    <property type="component" value="Unassembled WGS sequence"/>
</dbReference>
<dbReference type="GO" id="GO:0004540">
    <property type="term" value="F:RNA nuclease activity"/>
    <property type="evidence" value="ECO:0007669"/>
    <property type="project" value="InterPro"/>
</dbReference>
<feature type="compositionally biased region" description="Low complexity" evidence="1">
    <location>
        <begin position="166"/>
        <end position="183"/>
    </location>
</feature>
<protein>
    <submittedName>
        <fullName evidence="3">NYN domain containing protein</fullName>
    </submittedName>
</protein>
<reference evidence="3" key="1">
    <citation type="submission" date="2022-07" db="EMBL/GenBank/DDBJ databases">
        <title>The genome of Lyophyllum shimeji provides insight into the initial evolution of ectomycorrhizal fungal genome.</title>
        <authorList>
            <person name="Kobayashi Y."/>
            <person name="Shibata T."/>
            <person name="Hirakawa H."/>
            <person name="Shigenobu S."/>
            <person name="Nishiyama T."/>
            <person name="Yamada A."/>
            <person name="Hasebe M."/>
            <person name="Kawaguchi M."/>
        </authorList>
    </citation>
    <scope>NUCLEOTIDE SEQUENCE</scope>
    <source>
        <strain evidence="3">AT787</strain>
    </source>
</reference>
<comment type="caution">
    <text evidence="3">The sequence shown here is derived from an EMBL/GenBank/DDBJ whole genome shotgun (WGS) entry which is preliminary data.</text>
</comment>
<gene>
    <name evidence="3" type="ORF">LshimejAT787_0208890</name>
</gene>
<dbReference type="PANTHER" id="PTHR14379:SF3">
    <property type="entry name" value="MEIOSIS REGULATOR AND MRNA STABILITY FACTOR 1"/>
    <property type="match status" value="1"/>
</dbReference>
<feature type="domain" description="NYN" evidence="2">
    <location>
        <begin position="6"/>
        <end position="144"/>
    </location>
</feature>
<evidence type="ECO:0000313" key="4">
    <source>
        <dbReference type="Proteomes" id="UP001063166"/>
    </source>
</evidence>
<feature type="compositionally biased region" description="Low complexity" evidence="1">
    <location>
        <begin position="381"/>
        <end position="391"/>
    </location>
</feature>
<keyword evidence="4" id="KW-1185">Reference proteome</keyword>
<evidence type="ECO:0000259" key="2">
    <source>
        <dbReference type="Pfam" id="PF01936"/>
    </source>
</evidence>
<dbReference type="GO" id="GO:0005777">
    <property type="term" value="C:peroxisome"/>
    <property type="evidence" value="ECO:0007669"/>
    <property type="project" value="InterPro"/>
</dbReference>
<dbReference type="Pfam" id="PF01936">
    <property type="entry name" value="NYN"/>
    <property type="match status" value="1"/>
</dbReference>
<dbReference type="OrthoDB" id="549353at2759"/>
<dbReference type="GO" id="GO:1905762">
    <property type="term" value="F:CCR4-NOT complex binding"/>
    <property type="evidence" value="ECO:0007669"/>
    <property type="project" value="TreeGrafter"/>
</dbReference>
<dbReference type="InterPro" id="IPR024768">
    <property type="entry name" value="Marf1"/>
</dbReference>
<dbReference type="PANTHER" id="PTHR14379">
    <property type="entry name" value="LIMKAIN B LKAP"/>
    <property type="match status" value="1"/>
</dbReference>
<feature type="region of interest" description="Disordered" evidence="1">
    <location>
        <begin position="352"/>
        <end position="439"/>
    </location>
</feature>
<feature type="compositionally biased region" description="Pro residues" evidence="1">
    <location>
        <begin position="352"/>
        <end position="363"/>
    </location>
</feature>
<name>A0A9P3PH27_LYOSH</name>
<evidence type="ECO:0000256" key="1">
    <source>
        <dbReference type="SAM" id="MobiDB-lite"/>
    </source>
</evidence>
<sequence length="529" mass="56368">MQQPENVAIFWDFENLPPSQNISGYELVENVRSFAQAFGSVILFKAYLEVSSLTSPDLGSELQASGVSLTDCPHNGRKDVADKMLIADMVAFAIDHRTPATIMLISGDRDYAYAVSLLRLRKYRVVVACPSSAHTSLLAQASVHVDWNTEILGGSTSPERPPPSKSQAPSTSRRRSSSVASRAFTPSMSKAVSPEDDEDGVLLYGPPYNTRPNHYPSSARVNRDQNAPGWYATSNEPLAWRQGPSRTPSKPYSPPASFRSAKSSPPTPPPVERMAFKPTFVTDGDIVFPSTSKPSLPKGFPFVDDDITSQQAHQSITVTREAPALVHNPPLVTPAAVSPPLPAPAPAPAPAPILPPVPSPPPVAQKLHPDSVMTSAPDFKPTSTPAPSSSTVLLAPAPSTVTPQPKQDVKPAAPPTPQASKATTAKTGPPPPAPPAAKKAAVAAHFRVLISVLEARSKARGSRQVPRTDLGSELATHKKLYAQAGVSSFNKYISLAIDAGIVETGGSLNHEWVALRPEWASSQTFPTFR</sequence>
<dbReference type="GO" id="GO:0010468">
    <property type="term" value="P:regulation of gene expression"/>
    <property type="evidence" value="ECO:0007669"/>
    <property type="project" value="InterPro"/>
</dbReference>
<evidence type="ECO:0000313" key="3">
    <source>
        <dbReference type="EMBL" id="GLB35324.1"/>
    </source>
</evidence>
<dbReference type="EMBL" id="BRPK01000002">
    <property type="protein sequence ID" value="GLB35324.1"/>
    <property type="molecule type" value="Genomic_DNA"/>
</dbReference>
<organism evidence="3 4">
    <name type="scientific">Lyophyllum shimeji</name>
    <name type="common">Hon-shimeji</name>
    <name type="synonym">Tricholoma shimeji</name>
    <dbReference type="NCBI Taxonomy" id="47721"/>
    <lineage>
        <taxon>Eukaryota</taxon>
        <taxon>Fungi</taxon>
        <taxon>Dikarya</taxon>
        <taxon>Basidiomycota</taxon>
        <taxon>Agaricomycotina</taxon>
        <taxon>Agaricomycetes</taxon>
        <taxon>Agaricomycetidae</taxon>
        <taxon>Agaricales</taxon>
        <taxon>Tricholomatineae</taxon>
        <taxon>Lyophyllaceae</taxon>
        <taxon>Lyophyllum</taxon>
    </lineage>
</organism>
<feature type="compositionally biased region" description="Polar residues" evidence="1">
    <location>
        <begin position="210"/>
        <end position="220"/>
    </location>
</feature>
<proteinExistence type="predicted"/>
<feature type="region of interest" description="Disordered" evidence="1">
    <location>
        <begin position="151"/>
        <end position="272"/>
    </location>
</feature>